<evidence type="ECO:0000256" key="1">
    <source>
        <dbReference type="SAM" id="MobiDB-lite"/>
    </source>
</evidence>
<evidence type="ECO:0000313" key="2">
    <source>
        <dbReference type="EMBL" id="KXN74911.1"/>
    </source>
</evidence>
<dbReference type="AlphaFoldDB" id="A0A137PIZ8"/>
<sequence>MSDNKDIQQTQIAGSSDNLTNDPAPQKAPTQGNWLDKKVAPATAKKIRIFGFIFQNAL</sequence>
<keyword evidence="3" id="KW-1185">Reference proteome</keyword>
<accession>A0A137PIZ8</accession>
<name>A0A137PIZ8_CONC2</name>
<protein>
    <submittedName>
        <fullName evidence="2">Uncharacterized protein</fullName>
    </submittedName>
</protein>
<organism evidence="2 3">
    <name type="scientific">Conidiobolus coronatus (strain ATCC 28846 / CBS 209.66 / NRRL 28638)</name>
    <name type="common">Delacroixia coronata</name>
    <dbReference type="NCBI Taxonomy" id="796925"/>
    <lineage>
        <taxon>Eukaryota</taxon>
        <taxon>Fungi</taxon>
        <taxon>Fungi incertae sedis</taxon>
        <taxon>Zoopagomycota</taxon>
        <taxon>Entomophthoromycotina</taxon>
        <taxon>Entomophthoromycetes</taxon>
        <taxon>Entomophthorales</taxon>
        <taxon>Ancylistaceae</taxon>
        <taxon>Conidiobolus</taxon>
    </lineage>
</organism>
<proteinExistence type="predicted"/>
<dbReference type="EMBL" id="KQ964419">
    <property type="protein sequence ID" value="KXN74911.1"/>
    <property type="molecule type" value="Genomic_DNA"/>
</dbReference>
<evidence type="ECO:0000313" key="3">
    <source>
        <dbReference type="Proteomes" id="UP000070444"/>
    </source>
</evidence>
<dbReference type="Proteomes" id="UP000070444">
    <property type="component" value="Unassembled WGS sequence"/>
</dbReference>
<feature type="compositionally biased region" description="Polar residues" evidence="1">
    <location>
        <begin position="7"/>
        <end position="33"/>
    </location>
</feature>
<gene>
    <name evidence="2" type="ORF">CONCODRAFT_1984</name>
</gene>
<feature type="region of interest" description="Disordered" evidence="1">
    <location>
        <begin position="1"/>
        <end position="36"/>
    </location>
</feature>
<reference evidence="2 3" key="1">
    <citation type="journal article" date="2015" name="Genome Biol. Evol.">
        <title>Phylogenomic analyses indicate that early fungi evolved digesting cell walls of algal ancestors of land plants.</title>
        <authorList>
            <person name="Chang Y."/>
            <person name="Wang S."/>
            <person name="Sekimoto S."/>
            <person name="Aerts A.L."/>
            <person name="Choi C."/>
            <person name="Clum A."/>
            <person name="LaButti K.M."/>
            <person name="Lindquist E.A."/>
            <person name="Yee Ngan C."/>
            <person name="Ohm R.A."/>
            <person name="Salamov A.A."/>
            <person name="Grigoriev I.V."/>
            <person name="Spatafora J.W."/>
            <person name="Berbee M.L."/>
        </authorList>
    </citation>
    <scope>NUCLEOTIDE SEQUENCE [LARGE SCALE GENOMIC DNA]</scope>
    <source>
        <strain evidence="2 3">NRRL 28638</strain>
    </source>
</reference>